<comment type="caution">
    <text evidence="1">The sequence shown here is derived from an EMBL/GenBank/DDBJ whole genome shotgun (WGS) entry which is preliminary data.</text>
</comment>
<accession>A0ABS1L025</accession>
<organism evidence="1 2">
    <name type="scientific">Chryseolinea lacunae</name>
    <dbReference type="NCBI Taxonomy" id="2801331"/>
    <lineage>
        <taxon>Bacteria</taxon>
        <taxon>Pseudomonadati</taxon>
        <taxon>Bacteroidota</taxon>
        <taxon>Cytophagia</taxon>
        <taxon>Cytophagales</taxon>
        <taxon>Fulvivirgaceae</taxon>
        <taxon>Chryseolinea</taxon>
    </lineage>
</organism>
<reference evidence="1 2" key="1">
    <citation type="submission" date="2021-01" db="EMBL/GenBank/DDBJ databases">
        <title>Chryseolinea sp. Jin1 Genome sequencing and assembly.</title>
        <authorList>
            <person name="Kim I."/>
        </authorList>
    </citation>
    <scope>NUCLEOTIDE SEQUENCE [LARGE SCALE GENOMIC DNA]</scope>
    <source>
        <strain evidence="1 2">Jin1</strain>
    </source>
</reference>
<sequence length="50" mass="5449">MFPFHAVWIGCAAHRPSKSSLEIRAATSIGKAHAHIYVDGLITNVPVKFC</sequence>
<evidence type="ECO:0000313" key="1">
    <source>
        <dbReference type="EMBL" id="MBL0745068.1"/>
    </source>
</evidence>
<gene>
    <name evidence="1" type="ORF">JI741_27815</name>
</gene>
<proteinExistence type="predicted"/>
<dbReference type="RefSeq" id="WP_202015256.1">
    <property type="nucleotide sequence ID" value="NZ_JAERRB010000014.1"/>
</dbReference>
<evidence type="ECO:0000313" key="2">
    <source>
        <dbReference type="Proteomes" id="UP000613030"/>
    </source>
</evidence>
<name>A0ABS1L025_9BACT</name>
<keyword evidence="2" id="KW-1185">Reference proteome</keyword>
<dbReference type="Proteomes" id="UP000613030">
    <property type="component" value="Unassembled WGS sequence"/>
</dbReference>
<protein>
    <submittedName>
        <fullName evidence="1">Uncharacterized protein</fullName>
    </submittedName>
</protein>
<dbReference type="EMBL" id="JAERRB010000014">
    <property type="protein sequence ID" value="MBL0745068.1"/>
    <property type="molecule type" value="Genomic_DNA"/>
</dbReference>